<sequence length="532" mass="59125">MSTATVSTAARRTPRNFNTLEHFSCQALRLIVTNPCHLPANEGKSVNTHLMVRVPKACVLCCAQEISSVHDAIQLRDLNIKGLTISQPPSTEDSTDEISLELYNFTKKKASPGQPLSVCVFAIPLARVPITGLHIFKTRQDENVSTAVTRAQTRAHIKRATFFWNVKINLKDIIWTRRQSPRLPRGQVFLTNFYFNTGQIPLTLVDAVDLLATSDNSTYIQKTETVGRGPLMKIYLQNFSAHPPTELFLHISVYSHQGEVVTRHNPEPFLSRHPENGFIVRSPQNVTLADTQTVTLHIDNAFESNHRYDAVFFPKDYAGLSMEGGFFPDRTAIQIKVTNLTLSEYHIDYLQDLGTIHLFPRGFFFPLPGKDKTRLCHLRLRAGIVPRQTVVSGLVSEFKPQSDSEEEESDDSLPTPTVLKEAKYFAASESEEEEEDAGEGPSSITRTTMTPSAEAITVVIPSWNVFMAVTNLPPMTCSISAPGIKATSYLKSDYSDVRTAADIRGTCDTIPEPPQAPPVIRTAPTSRSTARI</sequence>
<feature type="compositionally biased region" description="Acidic residues" evidence="5">
    <location>
        <begin position="429"/>
        <end position="438"/>
    </location>
</feature>
<gene>
    <name evidence="6" type="primary">UL82</name>
</gene>
<feature type="region of interest" description="Disordered" evidence="5">
    <location>
        <begin position="508"/>
        <end position="532"/>
    </location>
</feature>
<organism evidence="6 7">
    <name type="scientific">Saimiriine betaherpesvirus 4</name>
    <dbReference type="NCBI Taxonomy" id="1535247"/>
    <lineage>
        <taxon>Viruses</taxon>
        <taxon>Duplodnaviria</taxon>
        <taxon>Heunggongvirae</taxon>
        <taxon>Peploviricota</taxon>
        <taxon>Herviviricetes</taxon>
        <taxon>Herpesvirales</taxon>
        <taxon>Orthoherpesviridae</taxon>
        <taxon>Betaherpesvirinae</taxon>
        <taxon>Cytomegalovirus</taxon>
        <taxon>Cytomegalovirus saimiriinebeta4</taxon>
    </lineage>
</organism>
<comment type="subcellular location">
    <subcellularLocation>
        <location evidence="1">Virion tegument</location>
    </subcellularLocation>
</comment>
<reference evidence="6" key="1">
    <citation type="submission" date="2011-12" db="EMBL/GenBank/DDBJ databases">
        <title>Comparative genomics of primate cytomegaloviruses.</title>
        <authorList>
            <person name="Davison A.J."/>
            <person name="Holton M."/>
            <person name="Dolan A."/>
            <person name="Dargan D.J."/>
            <person name="Gatherer D."/>
            <person name="Hayward G.S."/>
        </authorList>
    </citation>
    <scope>NUCLEOTIDE SEQUENCE [LARGE SCALE GENOMIC DNA]</scope>
    <source>
        <strain evidence="6">SqSHV</strain>
    </source>
</reference>
<evidence type="ECO:0000256" key="4">
    <source>
        <dbReference type="ARBA" id="ARBA00022844"/>
    </source>
</evidence>
<keyword evidence="2" id="KW-0597">Phosphoprotein</keyword>
<dbReference type="EMBL" id="FJ483967">
    <property type="protein sequence ID" value="AEV80933.1"/>
    <property type="molecule type" value="Genomic_DNA"/>
</dbReference>
<dbReference type="GO" id="GO:0019033">
    <property type="term" value="C:viral tegument"/>
    <property type="evidence" value="ECO:0007669"/>
    <property type="project" value="UniProtKB-SubCell"/>
</dbReference>
<dbReference type="InterPro" id="IPR008649">
    <property type="entry name" value="Herpes_UL82/UL83"/>
</dbReference>
<keyword evidence="7" id="KW-1185">Reference proteome</keyword>
<feature type="region of interest" description="Disordered" evidence="5">
    <location>
        <begin position="426"/>
        <end position="449"/>
    </location>
</feature>
<dbReference type="KEGG" id="vg:11464303"/>
<feature type="compositionally biased region" description="Polar residues" evidence="5">
    <location>
        <begin position="523"/>
        <end position="532"/>
    </location>
</feature>
<dbReference type="OrthoDB" id="9397at10239"/>
<name>G8XSY7_9BETA</name>
<feature type="region of interest" description="Disordered" evidence="5">
    <location>
        <begin position="396"/>
        <end position="415"/>
    </location>
</feature>
<dbReference type="Proteomes" id="UP000097892">
    <property type="component" value="Segment"/>
</dbReference>
<evidence type="ECO:0000313" key="7">
    <source>
        <dbReference type="Proteomes" id="UP000097892"/>
    </source>
</evidence>
<dbReference type="RefSeq" id="YP_004940245.1">
    <property type="nucleotide sequence ID" value="NC_016448.1"/>
</dbReference>
<evidence type="ECO:0000256" key="1">
    <source>
        <dbReference type="ARBA" id="ARBA00004535"/>
    </source>
</evidence>
<evidence type="ECO:0000256" key="2">
    <source>
        <dbReference type="ARBA" id="ARBA00022553"/>
    </source>
</evidence>
<keyword evidence="3" id="KW-0920">Virion tegument</keyword>
<protein>
    <submittedName>
        <fullName evidence="6">Tegument protein pp71</fullName>
    </submittedName>
</protein>
<evidence type="ECO:0000313" key="6">
    <source>
        <dbReference type="EMBL" id="AEV80933.1"/>
    </source>
</evidence>
<dbReference type="GeneID" id="11464303"/>
<accession>G8XSY7</accession>
<evidence type="ECO:0000256" key="5">
    <source>
        <dbReference type="SAM" id="MobiDB-lite"/>
    </source>
</evidence>
<keyword evidence="4" id="KW-0946">Virion</keyword>
<dbReference type="Pfam" id="PF05784">
    <property type="entry name" value="Herpes_UL82_83"/>
    <property type="match status" value="1"/>
</dbReference>
<evidence type="ECO:0000256" key="3">
    <source>
        <dbReference type="ARBA" id="ARBA00022580"/>
    </source>
</evidence>
<proteinExistence type="predicted"/>